<dbReference type="RefSeq" id="XP_026759965.2">
    <property type="nucleotide sequence ID" value="XM_026904164.3"/>
</dbReference>
<dbReference type="GO" id="GO:0071038">
    <property type="term" value="P:TRAMP-dependent tRNA surveillance pathway"/>
    <property type="evidence" value="ECO:0007669"/>
    <property type="project" value="TreeGrafter"/>
</dbReference>
<dbReference type="SMART" id="SM00474">
    <property type="entry name" value="35EXOc"/>
    <property type="match status" value="1"/>
</dbReference>
<dbReference type="InterPro" id="IPR036397">
    <property type="entry name" value="RNaseH_sf"/>
</dbReference>
<dbReference type="SUPFAM" id="SSF47819">
    <property type="entry name" value="HRDC-like"/>
    <property type="match status" value="1"/>
</dbReference>
<keyword evidence="5" id="KW-0539">Nucleus</keyword>
<organism evidence="8 9">
    <name type="scientific">Galleria mellonella</name>
    <name type="common">Greater wax moth</name>
    <dbReference type="NCBI Taxonomy" id="7137"/>
    <lineage>
        <taxon>Eukaryota</taxon>
        <taxon>Metazoa</taxon>
        <taxon>Ecdysozoa</taxon>
        <taxon>Arthropoda</taxon>
        <taxon>Hexapoda</taxon>
        <taxon>Insecta</taxon>
        <taxon>Pterygota</taxon>
        <taxon>Neoptera</taxon>
        <taxon>Endopterygota</taxon>
        <taxon>Lepidoptera</taxon>
        <taxon>Glossata</taxon>
        <taxon>Ditrysia</taxon>
        <taxon>Pyraloidea</taxon>
        <taxon>Pyralidae</taxon>
        <taxon>Galleriinae</taxon>
        <taxon>Galleria</taxon>
    </lineage>
</organism>
<keyword evidence="2" id="KW-0540">Nuclease</keyword>
<dbReference type="GO" id="GO:0000175">
    <property type="term" value="F:3'-5'-RNA exonuclease activity"/>
    <property type="evidence" value="ECO:0007669"/>
    <property type="project" value="InterPro"/>
</dbReference>
<dbReference type="FunCoup" id="A0A6J1X2D7">
    <property type="interactions" value="2022"/>
</dbReference>
<dbReference type="Pfam" id="PF00570">
    <property type="entry name" value="HRDC"/>
    <property type="match status" value="1"/>
</dbReference>
<evidence type="ECO:0000256" key="1">
    <source>
        <dbReference type="ARBA" id="ARBA00004123"/>
    </source>
</evidence>
<dbReference type="GO" id="GO:0071051">
    <property type="term" value="P:poly(A)-dependent snoRNA 3'-end processing"/>
    <property type="evidence" value="ECO:0007669"/>
    <property type="project" value="TreeGrafter"/>
</dbReference>
<dbReference type="GO" id="GO:0071040">
    <property type="term" value="P:nuclear polyadenylation-dependent antisense transcript catabolic process"/>
    <property type="evidence" value="ECO:0007669"/>
    <property type="project" value="TreeGrafter"/>
</dbReference>
<dbReference type="PROSITE" id="PS50967">
    <property type="entry name" value="HRDC"/>
    <property type="match status" value="1"/>
</dbReference>
<dbReference type="Pfam" id="PF01612">
    <property type="entry name" value="DNA_pol_A_exo1"/>
    <property type="match status" value="1"/>
</dbReference>
<dbReference type="Gene3D" id="3.30.420.10">
    <property type="entry name" value="Ribonuclease H-like superfamily/Ribonuclease H"/>
    <property type="match status" value="1"/>
</dbReference>
<dbReference type="GO" id="GO:0071035">
    <property type="term" value="P:nuclear polyadenylation-dependent rRNA catabolic process"/>
    <property type="evidence" value="ECO:0007669"/>
    <property type="project" value="TreeGrafter"/>
</dbReference>
<feature type="region of interest" description="Disordered" evidence="6">
    <location>
        <begin position="692"/>
        <end position="725"/>
    </location>
</feature>
<dbReference type="InterPro" id="IPR049559">
    <property type="entry name" value="Rrp6p-like_exo"/>
</dbReference>
<dbReference type="KEGG" id="gmw:113519100"/>
<dbReference type="SUPFAM" id="SSF53098">
    <property type="entry name" value="Ribonuclease H-like"/>
    <property type="match status" value="1"/>
</dbReference>
<evidence type="ECO:0000313" key="9">
    <source>
        <dbReference type="RefSeq" id="XP_026759965.2"/>
    </source>
</evidence>
<dbReference type="GeneID" id="113519100"/>
<evidence type="ECO:0000256" key="6">
    <source>
        <dbReference type="SAM" id="MobiDB-lite"/>
    </source>
</evidence>
<keyword evidence="3" id="KW-0378">Hydrolase</keyword>
<dbReference type="GO" id="GO:0071036">
    <property type="term" value="P:nuclear polyadenylation-dependent snoRNA catabolic process"/>
    <property type="evidence" value="ECO:0007669"/>
    <property type="project" value="TreeGrafter"/>
</dbReference>
<evidence type="ECO:0000313" key="8">
    <source>
        <dbReference type="Proteomes" id="UP001652740"/>
    </source>
</evidence>
<evidence type="ECO:0000256" key="4">
    <source>
        <dbReference type="ARBA" id="ARBA00022839"/>
    </source>
</evidence>
<dbReference type="InterPro" id="IPR045092">
    <property type="entry name" value="Rrp6-like"/>
</dbReference>
<evidence type="ECO:0000259" key="7">
    <source>
        <dbReference type="PROSITE" id="PS50967"/>
    </source>
</evidence>
<dbReference type="InterPro" id="IPR012337">
    <property type="entry name" value="RNaseH-like_sf"/>
</dbReference>
<dbReference type="InterPro" id="IPR044876">
    <property type="entry name" value="HRDC_dom_sf"/>
</dbReference>
<dbReference type="AlphaFoldDB" id="A0A6J1X2D7"/>
<dbReference type="GO" id="GO:0000467">
    <property type="term" value="P:exonucleolytic trimming to generate mature 3'-end of 5.8S rRNA from tricistronic rRNA transcript (SSU-rRNA, 5.8S rRNA, LSU-rRNA)"/>
    <property type="evidence" value="ECO:0007669"/>
    <property type="project" value="InterPro"/>
</dbReference>
<feature type="domain" description="HRDC" evidence="7">
    <location>
        <begin position="450"/>
        <end position="530"/>
    </location>
</feature>
<sequence length="758" mass="87495">MNSILNPDAPEFYPHLETVTQNGYTSVNKTLKASTYLPSGESQEILKTFTNFNIIKCQLTENIIVQSNQIVINELPTMLKNDDLEHNMETIIDVNDVMLDRVNINIDAESGTSKPNDQLVNNSRNVSAWNDGPVHAKIKMGSTSFFGAKHIPRPQLTFKDTIDNSENLWVPKITEKPNNIKPLALNLLYNDDGEAIGYEHPYKEELDLYHPPLEFTDRGPEPPIFPPPLEETNFTYIDTEALLDELVKHLETVKELAIDLEHHAYRTYQGITCLMQITTNEGGDFILDTLALREHIYRLNVIFTNPTKVKVFHGAESDVLWLQRDFGVYVVGLFDTHQAAKALKFPGLGLKNLLMYYCNVDIDKKYQLADWRIRPLPQELIDYARMDTHYLLYIWRQMKHDLLQAAAEQPQLLLSVFEQSRQVCGLTYNKEIIKEDSHMPMYIRSRKLFNARQMAALKILYKWRDSQARLLDESPKYLLPNHMMLALAESLPREVQGVNAICYPVPPFVKQNLITIHKMLLSCRQLPVEPQLYQMPTSIRNMVNAVRYTASYNVHDLSHFPDISEEQQVNMDNATLLTKDLKCQPDILAFKDTSNSNKNKDIVSSLNVDAKLFIPPYERYRKYRSLAQVEEMEEYKCKEAKIAAISKGNELIETEVLAKVQQAKEQIEYDTKKKGTKVDDVVVSNNVHLETKSQRKRKISSDKVEGKDDTDRIIQNPTKETKSNHKLENIYKNINYKKFYSDKDTGKANPKMKFRKQK</sequence>
<dbReference type="PANTHER" id="PTHR12124:SF47">
    <property type="entry name" value="EXOSOME COMPONENT 10"/>
    <property type="match status" value="1"/>
</dbReference>
<name>A0A6J1X2D7_GALME</name>
<dbReference type="InParanoid" id="A0A6J1X2D7"/>
<dbReference type="InterPro" id="IPR010997">
    <property type="entry name" value="HRDC-like_sf"/>
</dbReference>
<evidence type="ECO:0000256" key="3">
    <source>
        <dbReference type="ARBA" id="ARBA00022801"/>
    </source>
</evidence>
<keyword evidence="8" id="KW-1185">Reference proteome</keyword>
<dbReference type="InterPro" id="IPR002562">
    <property type="entry name" value="3'-5'_exonuclease_dom"/>
</dbReference>
<dbReference type="InterPro" id="IPR002121">
    <property type="entry name" value="HRDC_dom"/>
</dbReference>
<proteinExistence type="predicted"/>
<gene>
    <name evidence="9" type="primary">LOC113519100</name>
</gene>
<dbReference type="Proteomes" id="UP001652740">
    <property type="component" value="Unplaced"/>
</dbReference>
<dbReference type="GO" id="GO:0071044">
    <property type="term" value="P:histone mRNA catabolic process"/>
    <property type="evidence" value="ECO:0007669"/>
    <property type="project" value="TreeGrafter"/>
</dbReference>
<comment type="subcellular location">
    <subcellularLocation>
        <location evidence="1">Nucleus</location>
    </subcellularLocation>
</comment>
<evidence type="ECO:0000256" key="2">
    <source>
        <dbReference type="ARBA" id="ARBA00022722"/>
    </source>
</evidence>
<dbReference type="GO" id="GO:0071039">
    <property type="term" value="P:nuclear polyadenylation-dependent CUT catabolic process"/>
    <property type="evidence" value="ECO:0007669"/>
    <property type="project" value="TreeGrafter"/>
</dbReference>
<dbReference type="GO" id="GO:0000176">
    <property type="term" value="C:nuclear exosome (RNase complex)"/>
    <property type="evidence" value="ECO:0007669"/>
    <property type="project" value="TreeGrafter"/>
</dbReference>
<dbReference type="GO" id="GO:0000166">
    <property type="term" value="F:nucleotide binding"/>
    <property type="evidence" value="ECO:0007669"/>
    <property type="project" value="InterPro"/>
</dbReference>
<dbReference type="SMART" id="SM00341">
    <property type="entry name" value="HRDC"/>
    <property type="match status" value="1"/>
</dbReference>
<dbReference type="Gene3D" id="1.10.150.80">
    <property type="entry name" value="HRDC domain"/>
    <property type="match status" value="1"/>
</dbReference>
<dbReference type="PANTHER" id="PTHR12124">
    <property type="entry name" value="POLYMYOSITIS/SCLERODERMA AUTOANTIGEN-RELATED"/>
    <property type="match status" value="1"/>
</dbReference>
<keyword evidence="4" id="KW-0269">Exonuclease</keyword>
<dbReference type="GO" id="GO:0003727">
    <property type="term" value="F:single-stranded RNA binding"/>
    <property type="evidence" value="ECO:0007669"/>
    <property type="project" value="TreeGrafter"/>
</dbReference>
<protein>
    <submittedName>
        <fullName evidence="9">Exosome component 10-like</fullName>
    </submittedName>
</protein>
<accession>A0A6J1X2D7</accession>
<dbReference type="CDD" id="cd06147">
    <property type="entry name" value="Rrp6p_like_exo"/>
    <property type="match status" value="1"/>
</dbReference>
<evidence type="ECO:0000256" key="5">
    <source>
        <dbReference type="ARBA" id="ARBA00023242"/>
    </source>
</evidence>
<dbReference type="GO" id="GO:0071037">
    <property type="term" value="P:nuclear polyadenylation-dependent snRNA catabolic process"/>
    <property type="evidence" value="ECO:0007669"/>
    <property type="project" value="TreeGrafter"/>
</dbReference>
<dbReference type="GO" id="GO:0005730">
    <property type="term" value="C:nucleolus"/>
    <property type="evidence" value="ECO:0007669"/>
    <property type="project" value="TreeGrafter"/>
</dbReference>
<feature type="compositionally biased region" description="Basic and acidic residues" evidence="6">
    <location>
        <begin position="692"/>
        <end position="712"/>
    </location>
</feature>
<reference evidence="9" key="1">
    <citation type="submission" date="2025-08" db="UniProtKB">
        <authorList>
            <consortium name="RefSeq"/>
        </authorList>
    </citation>
    <scope>IDENTIFICATION</scope>
    <source>
        <tissue evidence="9">Whole larvae</tissue>
    </source>
</reference>